<feature type="chain" id="PRO_5003968636" evidence="2">
    <location>
        <begin position="19"/>
        <end position="222"/>
    </location>
</feature>
<feature type="region of interest" description="Disordered" evidence="1">
    <location>
        <begin position="193"/>
        <end position="222"/>
    </location>
</feature>
<feature type="compositionally biased region" description="Polar residues" evidence="1">
    <location>
        <begin position="105"/>
        <end position="126"/>
    </location>
</feature>
<dbReference type="Proteomes" id="UP000010552">
    <property type="component" value="Unassembled WGS sequence"/>
</dbReference>
<evidence type="ECO:0000256" key="1">
    <source>
        <dbReference type="SAM" id="MobiDB-lite"/>
    </source>
</evidence>
<reference evidence="4" key="1">
    <citation type="journal article" date="2013" name="Science">
        <title>Comparative analysis of bat genomes provides insight into the evolution of flight and immunity.</title>
        <authorList>
            <person name="Zhang G."/>
            <person name="Cowled C."/>
            <person name="Shi Z."/>
            <person name="Huang Z."/>
            <person name="Bishop-Lilly K.A."/>
            <person name="Fang X."/>
            <person name="Wynne J.W."/>
            <person name="Xiong Z."/>
            <person name="Baker M.L."/>
            <person name="Zhao W."/>
            <person name="Tachedjian M."/>
            <person name="Zhu Y."/>
            <person name="Zhou P."/>
            <person name="Jiang X."/>
            <person name="Ng J."/>
            <person name="Yang L."/>
            <person name="Wu L."/>
            <person name="Xiao J."/>
            <person name="Feng Y."/>
            <person name="Chen Y."/>
            <person name="Sun X."/>
            <person name="Zhang Y."/>
            <person name="Marsh G.A."/>
            <person name="Crameri G."/>
            <person name="Broder C.C."/>
            <person name="Frey K.G."/>
            <person name="Wang L.F."/>
            <person name="Wang J."/>
        </authorList>
    </citation>
    <scope>NUCLEOTIDE SEQUENCE [LARGE SCALE GENOMIC DNA]</scope>
</reference>
<evidence type="ECO:0000313" key="3">
    <source>
        <dbReference type="EMBL" id="ELK04329.1"/>
    </source>
</evidence>
<organism evidence="3 4">
    <name type="scientific">Pteropus alecto</name>
    <name type="common">Black flying fox</name>
    <dbReference type="NCBI Taxonomy" id="9402"/>
    <lineage>
        <taxon>Eukaryota</taxon>
        <taxon>Metazoa</taxon>
        <taxon>Chordata</taxon>
        <taxon>Craniata</taxon>
        <taxon>Vertebrata</taxon>
        <taxon>Euteleostomi</taxon>
        <taxon>Mammalia</taxon>
        <taxon>Eutheria</taxon>
        <taxon>Laurasiatheria</taxon>
        <taxon>Chiroptera</taxon>
        <taxon>Yinpterochiroptera</taxon>
        <taxon>Pteropodoidea</taxon>
        <taxon>Pteropodidae</taxon>
        <taxon>Pteropodinae</taxon>
        <taxon>Pteropus</taxon>
    </lineage>
</organism>
<dbReference type="AlphaFoldDB" id="L5JXY8"/>
<feature type="region of interest" description="Disordered" evidence="1">
    <location>
        <begin position="99"/>
        <end position="157"/>
    </location>
</feature>
<keyword evidence="2" id="KW-0732">Signal</keyword>
<proteinExistence type="predicted"/>
<dbReference type="InParanoid" id="L5JXY8"/>
<keyword evidence="4" id="KW-1185">Reference proteome</keyword>
<dbReference type="EMBL" id="KB031072">
    <property type="protein sequence ID" value="ELK04329.1"/>
    <property type="molecule type" value="Genomic_DNA"/>
</dbReference>
<sequence>MRFLGFSLILCDLRFSCTREEPGKADKAELRPDPAGGACASTAQLQKPWGRGSTLSVPAAFQNVIIPLIITDTQAFHQARGPASEYRVLRSSDVGAASGRATEFTEVSQNSGDRAARESSSNTKATTGKHRHPTATKGSGRPTSTRHPSRFWSTAKSGVRIPGAKKISFLITGMCCGPGSFVSHTGKRNLRNGQFTEQTDVDKERNQCSLGGGGGAASPLAL</sequence>
<feature type="compositionally biased region" description="Polar residues" evidence="1">
    <location>
        <begin position="141"/>
        <end position="156"/>
    </location>
</feature>
<protein>
    <submittedName>
        <fullName evidence="3">Uncharacterized protein</fullName>
    </submittedName>
</protein>
<evidence type="ECO:0000256" key="2">
    <source>
        <dbReference type="SAM" id="SignalP"/>
    </source>
</evidence>
<accession>L5JXY8</accession>
<feature type="signal peptide" evidence="2">
    <location>
        <begin position="1"/>
        <end position="18"/>
    </location>
</feature>
<name>L5JXY8_PTEAL</name>
<gene>
    <name evidence="3" type="ORF">PAL_GLEAN10024555</name>
</gene>
<evidence type="ECO:0000313" key="4">
    <source>
        <dbReference type="Proteomes" id="UP000010552"/>
    </source>
</evidence>